<sequence length="145" mass="16106">MGHTLQIAVDAKDPHAQADWWAETLGWSVEPTDEAFVRRMVAEGHASASDTTEHHGRLVWRKGAAICPTEQLGLTPRQRVLFQAVPEAKTVKNRVHWDLNLEGGDKDALRAALESRGATFLYQASEGPFAWYTMADPEGNEFCFG</sequence>
<dbReference type="PANTHER" id="PTHR35908:SF1">
    <property type="entry name" value="CONSERVED PROTEIN"/>
    <property type="match status" value="1"/>
</dbReference>
<dbReference type="EMBL" id="JBHDLJ010000006">
    <property type="protein sequence ID" value="MFB0834856.1"/>
    <property type="molecule type" value="Genomic_DNA"/>
</dbReference>
<dbReference type="Proteomes" id="UP001575652">
    <property type="component" value="Unassembled WGS sequence"/>
</dbReference>
<dbReference type="SUPFAM" id="SSF54593">
    <property type="entry name" value="Glyoxalase/Bleomycin resistance protein/Dihydroxybiphenyl dioxygenase"/>
    <property type="match status" value="1"/>
</dbReference>
<proteinExistence type="predicted"/>
<dbReference type="RefSeq" id="WP_373972024.1">
    <property type="nucleotide sequence ID" value="NZ_JBHDLJ010000006.1"/>
</dbReference>
<evidence type="ECO:0000313" key="3">
    <source>
        <dbReference type="Proteomes" id="UP001575652"/>
    </source>
</evidence>
<comment type="caution">
    <text evidence="2">The sequence shown here is derived from an EMBL/GenBank/DDBJ whole genome shotgun (WGS) entry which is preliminary data.</text>
</comment>
<name>A0ABV4UMH9_9MICC</name>
<dbReference type="InterPro" id="IPR029068">
    <property type="entry name" value="Glyas_Bleomycin-R_OHBP_Dase"/>
</dbReference>
<dbReference type="Gene3D" id="3.10.180.10">
    <property type="entry name" value="2,3-Dihydroxybiphenyl 1,2-Dioxygenase, domain 1"/>
    <property type="match status" value="1"/>
</dbReference>
<organism evidence="2 3">
    <name type="scientific">Arthrobacter halodurans</name>
    <dbReference type="NCBI Taxonomy" id="516699"/>
    <lineage>
        <taxon>Bacteria</taxon>
        <taxon>Bacillati</taxon>
        <taxon>Actinomycetota</taxon>
        <taxon>Actinomycetes</taxon>
        <taxon>Micrococcales</taxon>
        <taxon>Micrococcaceae</taxon>
        <taxon>Arthrobacter</taxon>
    </lineage>
</organism>
<dbReference type="PANTHER" id="PTHR35908">
    <property type="entry name" value="HYPOTHETICAL FUSION PROTEIN"/>
    <property type="match status" value="1"/>
</dbReference>
<feature type="domain" description="Glyoxalase-like" evidence="1">
    <location>
        <begin position="6"/>
        <end position="144"/>
    </location>
</feature>
<dbReference type="Pfam" id="PF18029">
    <property type="entry name" value="Glyoxalase_6"/>
    <property type="match status" value="1"/>
</dbReference>
<accession>A0ABV4UMH9</accession>
<evidence type="ECO:0000313" key="2">
    <source>
        <dbReference type="EMBL" id="MFB0834856.1"/>
    </source>
</evidence>
<evidence type="ECO:0000259" key="1">
    <source>
        <dbReference type="Pfam" id="PF18029"/>
    </source>
</evidence>
<reference evidence="2 3" key="1">
    <citation type="submission" date="2024-09" db="EMBL/GenBank/DDBJ databases">
        <authorList>
            <person name="Salinas-Garcia M.A."/>
            <person name="Prieme A."/>
        </authorList>
    </citation>
    <scope>NUCLEOTIDE SEQUENCE [LARGE SCALE GENOMIC DNA]</scope>
    <source>
        <strain evidence="2 3">DSM 21081</strain>
    </source>
</reference>
<keyword evidence="3" id="KW-1185">Reference proteome</keyword>
<dbReference type="InterPro" id="IPR041581">
    <property type="entry name" value="Glyoxalase_6"/>
</dbReference>
<protein>
    <submittedName>
        <fullName evidence="2">VOC family protein</fullName>
    </submittedName>
</protein>
<gene>
    <name evidence="2" type="ORF">ACETWP_09670</name>
</gene>